<accession>A0ABY8RD67</accession>
<organism evidence="2 3">
    <name type="scientific">Chryseobacterium gotjawalense</name>
    <dbReference type="NCBI Taxonomy" id="3042315"/>
    <lineage>
        <taxon>Bacteria</taxon>
        <taxon>Pseudomonadati</taxon>
        <taxon>Bacteroidota</taxon>
        <taxon>Flavobacteriia</taxon>
        <taxon>Flavobacteriales</taxon>
        <taxon>Weeksellaceae</taxon>
        <taxon>Chryseobacterium group</taxon>
        <taxon>Chryseobacterium</taxon>
    </lineage>
</organism>
<dbReference type="InterPro" id="IPR036249">
    <property type="entry name" value="Thioredoxin-like_sf"/>
</dbReference>
<dbReference type="RefSeq" id="WP_282905237.1">
    <property type="nucleotide sequence ID" value="NZ_CP124855.1"/>
</dbReference>
<name>A0ABY8RD67_9FLAO</name>
<proteinExistence type="predicted"/>
<evidence type="ECO:0000313" key="3">
    <source>
        <dbReference type="Proteomes" id="UP001241656"/>
    </source>
</evidence>
<dbReference type="CDD" id="cd02972">
    <property type="entry name" value="DsbA_family"/>
    <property type="match status" value="1"/>
</dbReference>
<dbReference type="Proteomes" id="UP001241656">
    <property type="component" value="Chromosome"/>
</dbReference>
<dbReference type="EMBL" id="CP124855">
    <property type="protein sequence ID" value="WHF51930.1"/>
    <property type="molecule type" value="Genomic_DNA"/>
</dbReference>
<keyword evidence="3" id="KW-1185">Reference proteome</keyword>
<protein>
    <submittedName>
        <fullName evidence="2">Thioredoxin domain-containing protein</fullName>
    </submittedName>
</protein>
<gene>
    <name evidence="2" type="ORF">QGN23_01310</name>
</gene>
<evidence type="ECO:0000259" key="1">
    <source>
        <dbReference type="Pfam" id="PF13462"/>
    </source>
</evidence>
<dbReference type="Gene3D" id="3.40.30.10">
    <property type="entry name" value="Glutaredoxin"/>
    <property type="match status" value="1"/>
</dbReference>
<dbReference type="InterPro" id="IPR012336">
    <property type="entry name" value="Thioredoxin-like_fold"/>
</dbReference>
<feature type="domain" description="Thioredoxin-like fold" evidence="1">
    <location>
        <begin position="26"/>
        <end position="175"/>
    </location>
</feature>
<reference evidence="2 3" key="1">
    <citation type="submission" date="2023-05" db="EMBL/GenBank/DDBJ databases">
        <title>Genomic insight into Chryseobacterium sp. wdc7 isolated forest soil (Gotjawal).</title>
        <authorList>
            <person name="Park S.-J."/>
        </authorList>
    </citation>
    <scope>NUCLEOTIDE SEQUENCE [LARGE SCALE GENOMIC DNA]</scope>
    <source>
        <strain evidence="3">wdc7</strain>
    </source>
</reference>
<dbReference type="Pfam" id="PF13462">
    <property type="entry name" value="Thioredoxin_4"/>
    <property type="match status" value="1"/>
</dbReference>
<dbReference type="SUPFAM" id="SSF52833">
    <property type="entry name" value="Thioredoxin-like"/>
    <property type="match status" value="1"/>
</dbReference>
<evidence type="ECO:0000313" key="2">
    <source>
        <dbReference type="EMBL" id="WHF51930.1"/>
    </source>
</evidence>
<sequence length="185" mass="22160">MKFKRNYEVFKRELISKDNINFENNNNGFFLGNPDAKLHISLVSNPYCGFCKNAHEISEKLLKNYPNQISLQIRFNFSSEKEDEKLTQLIGSLKNIYEIKGNFEFLKSLRFWFENKDEKQFNEKDSSSNYTNLEELEKIGKENFIHGLNFTPMFLINGYHFPDKYEREDIFYFIDELLEDEDILK</sequence>